<dbReference type="PANTHER" id="PTHR31552">
    <property type="entry name" value="SERPENTINE RECEPTOR CLASS GAMMA"/>
    <property type="match status" value="1"/>
</dbReference>
<organism evidence="7 8">
    <name type="scientific">Globodera rostochiensis</name>
    <name type="common">Golden nematode worm</name>
    <name type="synonym">Heterodera rostochiensis</name>
    <dbReference type="NCBI Taxonomy" id="31243"/>
    <lineage>
        <taxon>Eukaryota</taxon>
        <taxon>Metazoa</taxon>
        <taxon>Ecdysozoa</taxon>
        <taxon>Nematoda</taxon>
        <taxon>Chromadorea</taxon>
        <taxon>Rhabditida</taxon>
        <taxon>Tylenchina</taxon>
        <taxon>Tylenchomorpha</taxon>
        <taxon>Tylenchoidea</taxon>
        <taxon>Heteroderidae</taxon>
        <taxon>Heteroderinae</taxon>
        <taxon>Globodera</taxon>
    </lineage>
</organism>
<keyword evidence="7" id="KW-1185">Reference proteome</keyword>
<dbReference type="GO" id="GO:0016020">
    <property type="term" value="C:membrane"/>
    <property type="evidence" value="ECO:0007669"/>
    <property type="project" value="UniProtKB-SubCell"/>
</dbReference>
<proteinExistence type="inferred from homology"/>
<accession>A0A914HYZ2</accession>
<evidence type="ECO:0000313" key="8">
    <source>
        <dbReference type="WBParaSite" id="Gr19_v10_g5773.t1"/>
    </source>
</evidence>
<dbReference type="Proteomes" id="UP000887572">
    <property type="component" value="Unplaced"/>
</dbReference>
<feature type="transmembrane region" description="Helical" evidence="6">
    <location>
        <begin position="53"/>
        <end position="73"/>
    </location>
</feature>
<keyword evidence="5 6" id="KW-0472">Membrane</keyword>
<feature type="transmembrane region" description="Helical" evidence="6">
    <location>
        <begin position="79"/>
        <end position="102"/>
    </location>
</feature>
<reference evidence="8" key="1">
    <citation type="submission" date="2022-11" db="UniProtKB">
        <authorList>
            <consortium name="WormBaseParasite"/>
        </authorList>
    </citation>
    <scope>IDENTIFICATION</scope>
</reference>
<name>A0A914HYZ2_GLORO</name>
<comment type="similarity">
    <text evidence="2 6">Belongs to the nematode receptor-like protein srg family.</text>
</comment>
<evidence type="ECO:0000256" key="2">
    <source>
        <dbReference type="ARBA" id="ARBA00005692"/>
    </source>
</evidence>
<protein>
    <recommendedName>
        <fullName evidence="6">Serpentine receptor class gamma</fullName>
    </recommendedName>
</protein>
<feature type="transmembrane region" description="Helical" evidence="6">
    <location>
        <begin position="136"/>
        <end position="165"/>
    </location>
</feature>
<evidence type="ECO:0000313" key="7">
    <source>
        <dbReference type="Proteomes" id="UP000887572"/>
    </source>
</evidence>
<dbReference type="InterPro" id="IPR000609">
    <property type="entry name" value="7TM_GPCR_serpentine_rcpt_Srg"/>
</dbReference>
<evidence type="ECO:0000256" key="6">
    <source>
        <dbReference type="RuleBase" id="RU280813"/>
    </source>
</evidence>
<evidence type="ECO:0000256" key="4">
    <source>
        <dbReference type="ARBA" id="ARBA00022989"/>
    </source>
</evidence>
<comment type="caution">
    <text evidence="6">Lacks conserved residue(s) required for the propagation of feature annotation.</text>
</comment>
<keyword evidence="3 6" id="KW-0812">Transmembrane</keyword>
<evidence type="ECO:0000256" key="1">
    <source>
        <dbReference type="ARBA" id="ARBA00004141"/>
    </source>
</evidence>
<dbReference type="GO" id="GO:0004888">
    <property type="term" value="F:transmembrane signaling receptor activity"/>
    <property type="evidence" value="ECO:0007669"/>
    <property type="project" value="InterPro"/>
</dbReference>
<sequence>MSYAGLISVLSVLANEVLAPFIFALVIGIPSALLYCLELWVIINNFSKFKSAFFALVGVRGILSLVNYFFAFFEHRFGRIGLFLSIYLKLPPFVLAFLFFVIRYAFHVENLLTASLLLNRFTSIFWPILYNKLWRYALIPVLLATFILPLPFTVPISTWTCTLMFKTTMQHSHWTIKIGNLAGAKIIVESPLGPPFFLA</sequence>
<dbReference type="GO" id="GO:0007606">
    <property type="term" value="P:sensory perception of chemical stimulus"/>
    <property type="evidence" value="ECO:0007669"/>
    <property type="project" value="UniProtKB-UniRule"/>
</dbReference>
<dbReference type="Pfam" id="PF02118">
    <property type="entry name" value="Srg"/>
    <property type="match status" value="1"/>
</dbReference>
<evidence type="ECO:0000256" key="3">
    <source>
        <dbReference type="ARBA" id="ARBA00022692"/>
    </source>
</evidence>
<feature type="transmembrane region" description="Helical" evidence="6">
    <location>
        <begin position="20"/>
        <end position="41"/>
    </location>
</feature>
<keyword evidence="4 6" id="KW-1133">Transmembrane helix</keyword>
<dbReference type="AlphaFoldDB" id="A0A914HYZ2"/>
<comment type="subcellular location">
    <subcellularLocation>
        <location evidence="1">Membrane</location>
        <topology evidence="1">Multi-pass membrane protein</topology>
    </subcellularLocation>
</comment>
<dbReference type="PANTHER" id="PTHR31552:SF8">
    <property type="entry name" value="SERPENTINE RECEPTOR CLASS GAMMA"/>
    <property type="match status" value="1"/>
</dbReference>
<dbReference type="WBParaSite" id="Gr19_v10_g5773.t1">
    <property type="protein sequence ID" value="Gr19_v10_g5773.t1"/>
    <property type="gene ID" value="Gr19_v10_g5773"/>
</dbReference>
<evidence type="ECO:0000256" key="5">
    <source>
        <dbReference type="ARBA" id="ARBA00023136"/>
    </source>
</evidence>